<feature type="domain" description="AMP-activated protein kinase glycogen-binding" evidence="2">
    <location>
        <begin position="468"/>
        <end position="542"/>
    </location>
</feature>
<feature type="compositionally biased region" description="Basic and acidic residues" evidence="1">
    <location>
        <begin position="208"/>
        <end position="222"/>
    </location>
</feature>
<dbReference type="AlphaFoldDB" id="A0AAV6I0Z4"/>
<name>A0AAV6I0Z4_9ERIC</name>
<dbReference type="InterPro" id="IPR032640">
    <property type="entry name" value="AMPK1_CBM"/>
</dbReference>
<sequence>MSSFITTPHRFLFLPRRLNNNNSKTASSPLTTLVVNPRTHRRRHQGIFLDTLSLGFRKNFKNKRYCYYRAWESEGNLVLESEILEFMKKSEKPGVFPSKEELINAGRMDLVEAIVKEGGWLSMGWDLGNHQNEEQEKVQEVIDITARVSDDSCRVSSVSSDSSHSPSSSGRSFGMRDEQESGIEGILTRLEKQRNLLFGGNGYSNHASSKDGGGDSHIETSRYGDSADLGRSSRLASGSCDNGIDINRSGSKLNHSRSVADFDGSMSSEKPESWQAWSIQRAGFSEFEGFPFLSLLQFKVPDLESRIWYVSNSSFALTICAAAEISFMDNQIPEEKVASDDEFIAMTECSDESLNKPNDISNNEIRTRLHHLGLELTSALGVLRSKSVEHVPKEGHETSNDLHEISDAWEFQENEIMKAKDRLRSIRAKLAVLEGKMTLAIIDAQKKIEEKQKRIDGGRRALHLVRTTCIVWPNPASEVLLTGSFDGWTTQRKMEKSSSGIFSVCLKLYPGKYEIKFIVDGIWKTDPLRPVVHNNGHENNLHIVT</sequence>
<feature type="compositionally biased region" description="Low complexity" evidence="1">
    <location>
        <begin position="154"/>
        <end position="172"/>
    </location>
</feature>
<protein>
    <recommendedName>
        <fullName evidence="2">AMP-activated protein kinase glycogen-binding domain-containing protein</fullName>
    </recommendedName>
</protein>
<dbReference type="EMBL" id="JACTNZ010000012">
    <property type="protein sequence ID" value="KAG5522372.1"/>
    <property type="molecule type" value="Genomic_DNA"/>
</dbReference>
<dbReference type="SUPFAM" id="SSF81296">
    <property type="entry name" value="E set domains"/>
    <property type="match status" value="1"/>
</dbReference>
<gene>
    <name evidence="3" type="ORF">RHGRI_034526</name>
</gene>
<organism evidence="3 4">
    <name type="scientific">Rhododendron griersonianum</name>
    <dbReference type="NCBI Taxonomy" id="479676"/>
    <lineage>
        <taxon>Eukaryota</taxon>
        <taxon>Viridiplantae</taxon>
        <taxon>Streptophyta</taxon>
        <taxon>Embryophyta</taxon>
        <taxon>Tracheophyta</taxon>
        <taxon>Spermatophyta</taxon>
        <taxon>Magnoliopsida</taxon>
        <taxon>eudicotyledons</taxon>
        <taxon>Gunneridae</taxon>
        <taxon>Pentapetalae</taxon>
        <taxon>asterids</taxon>
        <taxon>Ericales</taxon>
        <taxon>Ericaceae</taxon>
        <taxon>Ericoideae</taxon>
        <taxon>Rhodoreae</taxon>
        <taxon>Rhododendron</taxon>
    </lineage>
</organism>
<dbReference type="PANTHER" id="PTHR47434:SF1">
    <property type="entry name" value="PROTEIN PTST HOMOLOG 2, CHLOROPLASTIC"/>
    <property type="match status" value="1"/>
</dbReference>
<dbReference type="PANTHER" id="PTHR47434">
    <property type="entry name" value="PROTEIN PTST HOMOLOG 3, CHLOROPLASTIC"/>
    <property type="match status" value="1"/>
</dbReference>
<dbReference type="InterPro" id="IPR013783">
    <property type="entry name" value="Ig-like_fold"/>
</dbReference>
<feature type="region of interest" description="Disordered" evidence="1">
    <location>
        <begin position="153"/>
        <end position="177"/>
    </location>
</feature>
<dbReference type="GO" id="GO:0009507">
    <property type="term" value="C:chloroplast"/>
    <property type="evidence" value="ECO:0007669"/>
    <property type="project" value="UniProtKB-ARBA"/>
</dbReference>
<evidence type="ECO:0000259" key="2">
    <source>
        <dbReference type="Pfam" id="PF16561"/>
    </source>
</evidence>
<keyword evidence="4" id="KW-1185">Reference proteome</keyword>
<accession>A0AAV6I0Z4</accession>
<comment type="caution">
    <text evidence="3">The sequence shown here is derived from an EMBL/GenBank/DDBJ whole genome shotgun (WGS) entry which is preliminary data.</text>
</comment>
<evidence type="ECO:0000256" key="1">
    <source>
        <dbReference type="SAM" id="MobiDB-lite"/>
    </source>
</evidence>
<dbReference type="Pfam" id="PF16561">
    <property type="entry name" value="AMPK1_CBM"/>
    <property type="match status" value="1"/>
</dbReference>
<dbReference type="Proteomes" id="UP000823749">
    <property type="component" value="Chromosome 12"/>
</dbReference>
<dbReference type="CDD" id="cd02859">
    <property type="entry name" value="E_set_AMPKbeta_like_N"/>
    <property type="match status" value="1"/>
</dbReference>
<dbReference type="InterPro" id="IPR014756">
    <property type="entry name" value="Ig_E-set"/>
</dbReference>
<evidence type="ECO:0000313" key="4">
    <source>
        <dbReference type="Proteomes" id="UP000823749"/>
    </source>
</evidence>
<evidence type="ECO:0000313" key="3">
    <source>
        <dbReference type="EMBL" id="KAG5522372.1"/>
    </source>
</evidence>
<feature type="region of interest" description="Disordered" evidence="1">
    <location>
        <begin position="201"/>
        <end position="225"/>
    </location>
</feature>
<reference evidence="3" key="1">
    <citation type="submission" date="2020-08" db="EMBL/GenBank/DDBJ databases">
        <title>Plant Genome Project.</title>
        <authorList>
            <person name="Zhang R.-G."/>
        </authorList>
    </citation>
    <scope>NUCLEOTIDE SEQUENCE</scope>
    <source>
        <strain evidence="3">WSP0</strain>
        <tissue evidence="3">Leaf</tissue>
    </source>
</reference>
<proteinExistence type="predicted"/>
<dbReference type="Gene3D" id="2.60.40.10">
    <property type="entry name" value="Immunoglobulins"/>
    <property type="match status" value="1"/>
</dbReference>